<evidence type="ECO:0000313" key="2">
    <source>
        <dbReference type="Proteomes" id="UP001187343"/>
    </source>
</evidence>
<accession>A0AA88P3W9</accession>
<dbReference type="Proteomes" id="UP001187343">
    <property type="component" value="Unassembled WGS sequence"/>
</dbReference>
<reference evidence="1" key="1">
    <citation type="submission" date="2023-08" db="EMBL/GenBank/DDBJ databases">
        <title>Chromosome-level Genome Assembly of mud carp (Cirrhinus molitorella).</title>
        <authorList>
            <person name="Liu H."/>
        </authorList>
    </citation>
    <scope>NUCLEOTIDE SEQUENCE</scope>
    <source>
        <strain evidence="1">Prfri</strain>
        <tissue evidence="1">Muscle</tissue>
    </source>
</reference>
<organism evidence="1 2">
    <name type="scientific">Cirrhinus molitorella</name>
    <name type="common">mud carp</name>
    <dbReference type="NCBI Taxonomy" id="172907"/>
    <lineage>
        <taxon>Eukaryota</taxon>
        <taxon>Metazoa</taxon>
        <taxon>Chordata</taxon>
        <taxon>Craniata</taxon>
        <taxon>Vertebrata</taxon>
        <taxon>Euteleostomi</taxon>
        <taxon>Actinopterygii</taxon>
        <taxon>Neopterygii</taxon>
        <taxon>Teleostei</taxon>
        <taxon>Ostariophysi</taxon>
        <taxon>Cypriniformes</taxon>
        <taxon>Cyprinidae</taxon>
        <taxon>Labeoninae</taxon>
        <taxon>Labeonini</taxon>
        <taxon>Cirrhinus</taxon>
    </lineage>
</organism>
<dbReference type="AlphaFoldDB" id="A0AA88P3W9"/>
<gene>
    <name evidence="1" type="ORF">Q8A67_022367</name>
</gene>
<name>A0AA88P3W9_9TELE</name>
<evidence type="ECO:0000313" key="1">
    <source>
        <dbReference type="EMBL" id="KAK2872470.1"/>
    </source>
</evidence>
<dbReference type="EMBL" id="JAUYZG010000022">
    <property type="protein sequence ID" value="KAK2872470.1"/>
    <property type="molecule type" value="Genomic_DNA"/>
</dbReference>
<comment type="caution">
    <text evidence="1">The sequence shown here is derived from an EMBL/GenBank/DDBJ whole genome shotgun (WGS) entry which is preliminary data.</text>
</comment>
<protein>
    <submittedName>
        <fullName evidence="1">Uncharacterized protein</fullName>
    </submittedName>
</protein>
<sequence>MPHPTLKYKRLVLPAENRKWQPSGQTPSCFSAAALSDSIPASPSASLLSNCPLGPSLGPCPDACERASGRMARRGVVSCGPVLPSCEDEWSSVTWAALQRPALCVRKVPVINGGGRMKNEFIYGQVLREGRENKKIKGIRWTLLNFMSLDGIQGCSGWHLLSITADTHFNSSLSQYMLQLCVVALAEQLWFVAVCQCLVACYAVQRHNGINDYL</sequence>
<keyword evidence="2" id="KW-1185">Reference proteome</keyword>
<proteinExistence type="predicted"/>